<proteinExistence type="predicted"/>
<protein>
    <submittedName>
        <fullName evidence="2">Unannotated protein</fullName>
    </submittedName>
</protein>
<gene>
    <name evidence="2" type="ORF">UFOPK3001_01061</name>
</gene>
<feature type="region of interest" description="Disordered" evidence="1">
    <location>
        <begin position="37"/>
        <end position="68"/>
    </location>
</feature>
<evidence type="ECO:0000313" key="2">
    <source>
        <dbReference type="EMBL" id="CAB4802772.1"/>
    </source>
</evidence>
<evidence type="ECO:0000256" key="1">
    <source>
        <dbReference type="SAM" id="MobiDB-lite"/>
    </source>
</evidence>
<sequence>MYPVRTQLHRQRPALRTRGVDASTDASLCFQHRHLVPFVSKRPRSSNSGDTSTDDNDPLDGIAHVPHQ</sequence>
<dbReference type="AlphaFoldDB" id="A0A6J6Y0I0"/>
<dbReference type="EMBL" id="CAFAAJ010000058">
    <property type="protein sequence ID" value="CAB4802772.1"/>
    <property type="molecule type" value="Genomic_DNA"/>
</dbReference>
<reference evidence="2" key="1">
    <citation type="submission" date="2020-05" db="EMBL/GenBank/DDBJ databases">
        <authorList>
            <person name="Chiriac C."/>
            <person name="Salcher M."/>
            <person name="Ghai R."/>
            <person name="Kavagutti S V."/>
        </authorList>
    </citation>
    <scope>NUCLEOTIDE SEQUENCE</scope>
</reference>
<feature type="region of interest" description="Disordered" evidence="1">
    <location>
        <begin position="1"/>
        <end position="21"/>
    </location>
</feature>
<accession>A0A6J6Y0I0</accession>
<name>A0A6J6Y0I0_9ZZZZ</name>
<organism evidence="2">
    <name type="scientific">freshwater metagenome</name>
    <dbReference type="NCBI Taxonomy" id="449393"/>
    <lineage>
        <taxon>unclassified sequences</taxon>
        <taxon>metagenomes</taxon>
        <taxon>ecological metagenomes</taxon>
    </lineage>
</organism>